<protein>
    <submittedName>
        <fullName evidence="2">Uncharacterized protein</fullName>
    </submittedName>
</protein>
<feature type="region of interest" description="Disordered" evidence="1">
    <location>
        <begin position="136"/>
        <end position="254"/>
    </location>
</feature>
<dbReference type="Proteomes" id="UP000813385">
    <property type="component" value="Unassembled WGS sequence"/>
</dbReference>
<reference evidence="2" key="1">
    <citation type="journal article" date="2021" name="Nat. Commun.">
        <title>Genetic determinants of endophytism in the Arabidopsis root mycobiome.</title>
        <authorList>
            <person name="Mesny F."/>
            <person name="Miyauchi S."/>
            <person name="Thiergart T."/>
            <person name="Pickel B."/>
            <person name="Atanasova L."/>
            <person name="Karlsson M."/>
            <person name="Huettel B."/>
            <person name="Barry K.W."/>
            <person name="Haridas S."/>
            <person name="Chen C."/>
            <person name="Bauer D."/>
            <person name="Andreopoulos W."/>
            <person name="Pangilinan J."/>
            <person name="LaButti K."/>
            <person name="Riley R."/>
            <person name="Lipzen A."/>
            <person name="Clum A."/>
            <person name="Drula E."/>
            <person name="Henrissat B."/>
            <person name="Kohler A."/>
            <person name="Grigoriev I.V."/>
            <person name="Martin F.M."/>
            <person name="Hacquard S."/>
        </authorList>
    </citation>
    <scope>NUCLEOTIDE SEQUENCE</scope>
    <source>
        <strain evidence="2">MPI-CAGE-AT-0016</strain>
    </source>
</reference>
<gene>
    <name evidence="2" type="ORF">B0T11DRAFT_284700</name>
</gene>
<comment type="caution">
    <text evidence="2">The sequence shown here is derived from an EMBL/GenBank/DDBJ whole genome shotgun (WGS) entry which is preliminary data.</text>
</comment>
<keyword evidence="3" id="KW-1185">Reference proteome</keyword>
<accession>A0A8K0TBI6</accession>
<name>A0A8K0TBI6_9PEZI</name>
<dbReference type="EMBL" id="JAGPXD010000004">
    <property type="protein sequence ID" value="KAH7358559.1"/>
    <property type="molecule type" value="Genomic_DNA"/>
</dbReference>
<proteinExistence type="predicted"/>
<evidence type="ECO:0000313" key="3">
    <source>
        <dbReference type="Proteomes" id="UP000813385"/>
    </source>
</evidence>
<feature type="compositionally biased region" description="Polar residues" evidence="1">
    <location>
        <begin position="175"/>
        <end position="191"/>
    </location>
</feature>
<evidence type="ECO:0000313" key="2">
    <source>
        <dbReference type="EMBL" id="KAH7358559.1"/>
    </source>
</evidence>
<organism evidence="2 3">
    <name type="scientific">Plectosphaerella cucumerina</name>
    <dbReference type="NCBI Taxonomy" id="40658"/>
    <lineage>
        <taxon>Eukaryota</taxon>
        <taxon>Fungi</taxon>
        <taxon>Dikarya</taxon>
        <taxon>Ascomycota</taxon>
        <taxon>Pezizomycotina</taxon>
        <taxon>Sordariomycetes</taxon>
        <taxon>Hypocreomycetidae</taxon>
        <taxon>Glomerellales</taxon>
        <taxon>Plectosphaerellaceae</taxon>
        <taxon>Plectosphaerella</taxon>
    </lineage>
</organism>
<dbReference type="AlphaFoldDB" id="A0A8K0TBI6"/>
<dbReference type="OrthoDB" id="4121058at2759"/>
<evidence type="ECO:0000256" key="1">
    <source>
        <dbReference type="SAM" id="MobiDB-lite"/>
    </source>
</evidence>
<sequence>MPSKAAASASIWQGAAPVARDGFAYGNGIFFADASGSRHARASVSELQEHFKSGNANDHPATWFEAQLLHYDLKPAKTKPVARMRLLDAVNSGLTIPNWISRLEADMKKEWTKLDRKAKKAAQAVPAATTKTTFETTSATNGYSTQTVRKEAKAESTPRAADVMAKRKALEPAASQGSPKRTKAEPTSSATYLRGLDLGMARRGGIHQGPGRVSVPQPLNDHSSPIPVSEGTARRSRPYHPQGRIPSLSRGQYDESEYGYAEKDAGEKYDTTPYVSYDSGGPLDPVRLQALGLLNGGYDIRSETVENEWPHLSHNLSLVFTLSGREMWGQFDLGVVEGIMHFKERPATSSYDRVPFTWRGRENEGHIIYGNNNHEWVQFLGDGRIEGELDG</sequence>